<dbReference type="EMBL" id="MU005831">
    <property type="protein sequence ID" value="KAF2702438.1"/>
    <property type="molecule type" value="Genomic_DNA"/>
</dbReference>
<dbReference type="SUPFAM" id="SSF53335">
    <property type="entry name" value="S-adenosyl-L-methionine-dependent methyltransferases"/>
    <property type="match status" value="1"/>
</dbReference>
<protein>
    <recommendedName>
        <fullName evidence="3">S-adenosyl-L-methionine-dependent methyltransferase</fullName>
    </recommendedName>
</protein>
<sequence>DNANTVQIAMRPYEGYLIWSSQEHFPNIRIVVNLVSPKHRQDCLDMGTGGALVPGKIKALLGPGLCIGVDCVREILQTNARSFLKTTCRLKVHPNGTPDNQVYLINANMTAASIGAVLQASLNLQAEPSFNIITAVHAFSNIPEADKVRVLQQWRGLLKDGGVIGLNLDLLFNRDLCPASAVFQLQSASPNFTLPTNRTVPRRVTYGNRKLAPDSLWSGGLPYATQLSNAAGLRVTAIEPISKNNDFGIACPGQDGGPSALPSFRDLNNISASDINKVLTTSGVNGHCNISSAIFALFQKANPTVNNADRRRRLVEYIGLRYRALEALNSLGQG</sequence>
<evidence type="ECO:0000313" key="1">
    <source>
        <dbReference type="EMBL" id="KAF2702438.1"/>
    </source>
</evidence>
<dbReference type="Proteomes" id="UP000799428">
    <property type="component" value="Unassembled WGS sequence"/>
</dbReference>
<evidence type="ECO:0000313" key="2">
    <source>
        <dbReference type="Proteomes" id="UP000799428"/>
    </source>
</evidence>
<organism evidence="1 2">
    <name type="scientific">Pleomassaria siparia CBS 279.74</name>
    <dbReference type="NCBI Taxonomy" id="1314801"/>
    <lineage>
        <taxon>Eukaryota</taxon>
        <taxon>Fungi</taxon>
        <taxon>Dikarya</taxon>
        <taxon>Ascomycota</taxon>
        <taxon>Pezizomycotina</taxon>
        <taxon>Dothideomycetes</taxon>
        <taxon>Pleosporomycetidae</taxon>
        <taxon>Pleosporales</taxon>
        <taxon>Pleomassariaceae</taxon>
        <taxon>Pleomassaria</taxon>
    </lineage>
</organism>
<name>A0A6G1JPF2_9PLEO</name>
<reference evidence="1" key="1">
    <citation type="journal article" date="2020" name="Stud. Mycol.">
        <title>101 Dothideomycetes genomes: a test case for predicting lifestyles and emergence of pathogens.</title>
        <authorList>
            <person name="Haridas S."/>
            <person name="Albert R."/>
            <person name="Binder M."/>
            <person name="Bloem J."/>
            <person name="Labutti K."/>
            <person name="Salamov A."/>
            <person name="Andreopoulos B."/>
            <person name="Baker S."/>
            <person name="Barry K."/>
            <person name="Bills G."/>
            <person name="Bluhm B."/>
            <person name="Cannon C."/>
            <person name="Castanera R."/>
            <person name="Culley D."/>
            <person name="Daum C."/>
            <person name="Ezra D."/>
            <person name="Gonzalez J."/>
            <person name="Henrissat B."/>
            <person name="Kuo A."/>
            <person name="Liang C."/>
            <person name="Lipzen A."/>
            <person name="Lutzoni F."/>
            <person name="Magnuson J."/>
            <person name="Mondo S."/>
            <person name="Nolan M."/>
            <person name="Ohm R."/>
            <person name="Pangilinan J."/>
            <person name="Park H.-J."/>
            <person name="Ramirez L."/>
            <person name="Alfaro M."/>
            <person name="Sun H."/>
            <person name="Tritt A."/>
            <person name="Yoshinaga Y."/>
            <person name="Zwiers L.-H."/>
            <person name="Turgeon B."/>
            <person name="Goodwin S."/>
            <person name="Spatafora J."/>
            <person name="Crous P."/>
            <person name="Grigoriev I."/>
        </authorList>
    </citation>
    <scope>NUCLEOTIDE SEQUENCE</scope>
    <source>
        <strain evidence="1">CBS 279.74</strain>
    </source>
</reference>
<evidence type="ECO:0008006" key="3">
    <source>
        <dbReference type="Google" id="ProtNLM"/>
    </source>
</evidence>
<dbReference type="Gene3D" id="3.40.50.150">
    <property type="entry name" value="Vaccinia Virus protein VP39"/>
    <property type="match status" value="1"/>
</dbReference>
<keyword evidence="2" id="KW-1185">Reference proteome</keyword>
<dbReference type="InterPro" id="IPR029063">
    <property type="entry name" value="SAM-dependent_MTases_sf"/>
</dbReference>
<accession>A0A6G1JPF2</accession>
<proteinExistence type="predicted"/>
<dbReference type="AlphaFoldDB" id="A0A6G1JPF2"/>
<feature type="non-terminal residue" evidence="1">
    <location>
        <position position="1"/>
    </location>
</feature>
<gene>
    <name evidence="1" type="ORF">K504DRAFT_467130</name>
</gene>